<dbReference type="RefSeq" id="WP_046277768.1">
    <property type="nucleotide sequence ID" value="NZ_LATL02000123.1"/>
</dbReference>
<feature type="transmembrane region" description="Helical" evidence="6">
    <location>
        <begin position="267"/>
        <end position="287"/>
    </location>
</feature>
<organism evidence="8 9">
    <name type="scientific">Limnoraphis robusta CS-951</name>
    <dbReference type="NCBI Taxonomy" id="1637645"/>
    <lineage>
        <taxon>Bacteria</taxon>
        <taxon>Bacillati</taxon>
        <taxon>Cyanobacteriota</taxon>
        <taxon>Cyanophyceae</taxon>
        <taxon>Oscillatoriophycideae</taxon>
        <taxon>Oscillatoriales</taxon>
        <taxon>Sirenicapillariaceae</taxon>
        <taxon>Limnoraphis</taxon>
    </lineage>
</organism>
<evidence type="ECO:0000256" key="6">
    <source>
        <dbReference type="SAM" id="Phobius"/>
    </source>
</evidence>
<dbReference type="PANTHER" id="PTHR32322">
    <property type="entry name" value="INNER MEMBRANE TRANSPORTER"/>
    <property type="match status" value="1"/>
</dbReference>
<feature type="transmembrane region" description="Helical" evidence="6">
    <location>
        <begin position="118"/>
        <end position="141"/>
    </location>
</feature>
<evidence type="ECO:0000256" key="2">
    <source>
        <dbReference type="ARBA" id="ARBA00007362"/>
    </source>
</evidence>
<evidence type="ECO:0000256" key="1">
    <source>
        <dbReference type="ARBA" id="ARBA00004141"/>
    </source>
</evidence>
<sequence>MENQLKNLNQLSDKRTVFLPFAFLLTALFAIGLAPIFMKFSISEISPNTTIFNRFWMASLVFAVGNGIRAIRQHLSDNSPNEQQKLYTPKNIGLLLLVGSLYAAIQLLWAWSLSRTTVASSVTILHGLRPLLTALGGWILYKNRYDSKFLMGMAIAIIGAILIGFNDLSDSINKLQGDLLSVFSAISSALELLIMEHLITQFSAQTLMFWCCTIGSFVTTITLIITGDHFFPVSWLGWGAVISLALVCQVIGQGLITYSLNYLSSGVVAVTMLLDPVISALFAWTILSEQLNILNGVFCCIVLLGIYLSLSSKYAVKSETLS</sequence>
<keyword evidence="5 6" id="KW-0472">Membrane</keyword>
<dbReference type="GO" id="GO:0016020">
    <property type="term" value="C:membrane"/>
    <property type="evidence" value="ECO:0007669"/>
    <property type="project" value="UniProtKB-SubCell"/>
</dbReference>
<feature type="domain" description="EamA" evidence="7">
    <location>
        <begin position="23"/>
        <end position="164"/>
    </location>
</feature>
<dbReference type="AlphaFoldDB" id="A0A0F5YJ82"/>
<evidence type="ECO:0000313" key="8">
    <source>
        <dbReference type="EMBL" id="KKD38818.1"/>
    </source>
</evidence>
<keyword evidence="3 6" id="KW-0812">Transmembrane</keyword>
<dbReference type="InterPro" id="IPR000620">
    <property type="entry name" value="EamA_dom"/>
</dbReference>
<feature type="transmembrane region" description="Helical" evidence="6">
    <location>
        <begin position="21"/>
        <end position="42"/>
    </location>
</feature>
<protein>
    <recommendedName>
        <fullName evidence="7">EamA domain-containing protein</fullName>
    </recommendedName>
</protein>
<feature type="transmembrane region" description="Helical" evidence="6">
    <location>
        <begin position="54"/>
        <end position="71"/>
    </location>
</feature>
<dbReference type="PANTHER" id="PTHR32322:SF2">
    <property type="entry name" value="EAMA DOMAIN-CONTAINING PROTEIN"/>
    <property type="match status" value="1"/>
</dbReference>
<comment type="subcellular location">
    <subcellularLocation>
        <location evidence="1">Membrane</location>
        <topology evidence="1">Multi-pass membrane protein</topology>
    </subcellularLocation>
</comment>
<accession>A0A0F5YJ82</accession>
<dbReference type="OrthoDB" id="528577at2"/>
<feature type="transmembrane region" description="Helical" evidence="6">
    <location>
        <begin position="148"/>
        <end position="165"/>
    </location>
</feature>
<reference evidence="8 9" key="1">
    <citation type="submission" date="2015-06" db="EMBL/GenBank/DDBJ databases">
        <title>Draft genome assembly of filamentous brackish cyanobacterium Limnoraphis robusta strain CS-951.</title>
        <authorList>
            <person name="Willis A."/>
            <person name="Parks M."/>
            <person name="Burford M.A."/>
        </authorList>
    </citation>
    <scope>NUCLEOTIDE SEQUENCE [LARGE SCALE GENOMIC DNA]</scope>
    <source>
        <strain evidence="8 9">CS-951</strain>
    </source>
</reference>
<name>A0A0F5YJ82_9CYAN</name>
<evidence type="ECO:0000256" key="3">
    <source>
        <dbReference type="ARBA" id="ARBA00022692"/>
    </source>
</evidence>
<evidence type="ECO:0000259" key="7">
    <source>
        <dbReference type="Pfam" id="PF00892"/>
    </source>
</evidence>
<feature type="transmembrane region" description="Helical" evidence="6">
    <location>
        <begin position="207"/>
        <end position="226"/>
    </location>
</feature>
<dbReference type="SUPFAM" id="SSF103481">
    <property type="entry name" value="Multidrug resistance efflux transporter EmrE"/>
    <property type="match status" value="2"/>
</dbReference>
<evidence type="ECO:0000256" key="5">
    <source>
        <dbReference type="ARBA" id="ARBA00023136"/>
    </source>
</evidence>
<dbReference type="InterPro" id="IPR037185">
    <property type="entry name" value="EmrE-like"/>
</dbReference>
<gene>
    <name evidence="8" type="ORF">WN50_06830</name>
</gene>
<feature type="transmembrane region" description="Helical" evidence="6">
    <location>
        <begin position="293"/>
        <end position="310"/>
    </location>
</feature>
<feature type="transmembrane region" description="Helical" evidence="6">
    <location>
        <begin position="92"/>
        <end position="112"/>
    </location>
</feature>
<dbReference type="InterPro" id="IPR050638">
    <property type="entry name" value="AA-Vitamin_Transporters"/>
</dbReference>
<dbReference type="Proteomes" id="UP000033607">
    <property type="component" value="Unassembled WGS sequence"/>
</dbReference>
<dbReference type="EMBL" id="LATL02000123">
    <property type="protein sequence ID" value="KKD38818.1"/>
    <property type="molecule type" value="Genomic_DNA"/>
</dbReference>
<dbReference type="Pfam" id="PF00892">
    <property type="entry name" value="EamA"/>
    <property type="match status" value="2"/>
</dbReference>
<feature type="transmembrane region" description="Helical" evidence="6">
    <location>
        <begin position="238"/>
        <end position="260"/>
    </location>
</feature>
<feature type="domain" description="EamA" evidence="7">
    <location>
        <begin position="177"/>
        <end position="310"/>
    </location>
</feature>
<evidence type="ECO:0000256" key="4">
    <source>
        <dbReference type="ARBA" id="ARBA00022989"/>
    </source>
</evidence>
<comment type="caution">
    <text evidence="8">The sequence shown here is derived from an EMBL/GenBank/DDBJ whole genome shotgun (WGS) entry which is preliminary data.</text>
</comment>
<evidence type="ECO:0000313" key="9">
    <source>
        <dbReference type="Proteomes" id="UP000033607"/>
    </source>
</evidence>
<comment type="similarity">
    <text evidence="2">Belongs to the EamA transporter family.</text>
</comment>
<proteinExistence type="inferred from homology"/>
<feature type="transmembrane region" description="Helical" evidence="6">
    <location>
        <begin position="177"/>
        <end position="195"/>
    </location>
</feature>
<keyword evidence="4 6" id="KW-1133">Transmembrane helix</keyword>